<dbReference type="AlphaFoldDB" id="A0A915PFM9"/>
<dbReference type="Pfam" id="PF00112">
    <property type="entry name" value="Peptidase_C1"/>
    <property type="match status" value="2"/>
</dbReference>
<dbReference type="InterPro" id="IPR013128">
    <property type="entry name" value="Peptidase_C1A"/>
</dbReference>
<comment type="similarity">
    <text evidence="1">Belongs to the peptidase C1 family.</text>
</comment>
<dbReference type="WBParaSite" id="sdigi.contig134.g5021.t1">
    <property type="protein sequence ID" value="sdigi.contig134.g5021.t1"/>
    <property type="gene ID" value="sdigi.contig134.g5021"/>
</dbReference>
<dbReference type="Gene3D" id="3.90.70.10">
    <property type="entry name" value="Cysteine proteinases"/>
    <property type="match status" value="1"/>
</dbReference>
<feature type="domain" description="Peptidase C1A papain C-terminal" evidence="2">
    <location>
        <begin position="84"/>
        <end position="368"/>
    </location>
</feature>
<evidence type="ECO:0000313" key="4">
    <source>
        <dbReference type="WBParaSite" id="sdigi.contig134.g5021.t1"/>
    </source>
</evidence>
<organism evidence="3 4">
    <name type="scientific">Setaria digitata</name>
    <dbReference type="NCBI Taxonomy" id="48799"/>
    <lineage>
        <taxon>Eukaryota</taxon>
        <taxon>Metazoa</taxon>
        <taxon>Ecdysozoa</taxon>
        <taxon>Nematoda</taxon>
        <taxon>Chromadorea</taxon>
        <taxon>Rhabditida</taxon>
        <taxon>Spirurina</taxon>
        <taxon>Spiruromorpha</taxon>
        <taxon>Filarioidea</taxon>
        <taxon>Setariidae</taxon>
        <taxon>Setaria</taxon>
    </lineage>
</organism>
<dbReference type="SUPFAM" id="SSF54001">
    <property type="entry name" value="Cysteine proteinases"/>
    <property type="match status" value="1"/>
</dbReference>
<proteinExistence type="inferred from homology"/>
<name>A0A915PFM9_9BILA</name>
<dbReference type="GO" id="GO:0006508">
    <property type="term" value="P:proteolysis"/>
    <property type="evidence" value="ECO:0007669"/>
    <property type="project" value="InterPro"/>
</dbReference>
<dbReference type="GO" id="GO:0008234">
    <property type="term" value="F:cysteine-type peptidase activity"/>
    <property type="evidence" value="ECO:0007669"/>
    <property type="project" value="InterPro"/>
</dbReference>
<dbReference type="SMART" id="SM00645">
    <property type="entry name" value="Pept_C1"/>
    <property type="match status" value="1"/>
</dbReference>
<keyword evidence="3" id="KW-1185">Reference proteome</keyword>
<protein>
    <submittedName>
        <fullName evidence="4">Peptidase C1A papain C-terminal domain-containing protein</fullName>
    </submittedName>
</protein>
<evidence type="ECO:0000259" key="2">
    <source>
        <dbReference type="SMART" id="SM00645"/>
    </source>
</evidence>
<dbReference type="InterPro" id="IPR038765">
    <property type="entry name" value="Papain-like_cys_pep_sf"/>
</dbReference>
<accession>A0A915PFM9</accession>
<dbReference type="PANTHER" id="PTHR12411">
    <property type="entry name" value="CYSTEINE PROTEASE FAMILY C1-RELATED"/>
    <property type="match status" value="1"/>
</dbReference>
<evidence type="ECO:0000256" key="1">
    <source>
        <dbReference type="ARBA" id="ARBA00008455"/>
    </source>
</evidence>
<sequence length="369" mass="42025">MKRYFEEIVQAINNSPNLKWKAKYNPFGMRSPIFDALFHEHSSKNIVVNKMIDKNFMNDIRKFHESNLMKEHIERLRNFPAQQLPDEFDARKKWPLCSTIHDVPNQGGCGSCFAIAAAGVASDRICIATNATVQVILSADDIISCCAGCGTCIGGDPLKVMIYWVNHGIVTGGPGGCRPYSYNIKCGVPCPLLEFVKNAKRQKCHQKCQKSYYWNDYINDKHYASIAYTMVPRVISLAGYGNIVVPAVTDYFNTKIINNVTKSFPAQETREILKKEIYLSGPITMAFPVAEEFLHYAKGIYSPYPENGFKNRIIYWHVVRIIGWGHDVDGTFYWIAINSYGRNWGEYGLFRIDTRFLEQFGLEYEAALV</sequence>
<dbReference type="Proteomes" id="UP000887581">
    <property type="component" value="Unplaced"/>
</dbReference>
<evidence type="ECO:0000313" key="3">
    <source>
        <dbReference type="Proteomes" id="UP000887581"/>
    </source>
</evidence>
<dbReference type="InterPro" id="IPR000668">
    <property type="entry name" value="Peptidase_C1A_C"/>
</dbReference>
<reference evidence="4" key="1">
    <citation type="submission" date="2022-11" db="UniProtKB">
        <authorList>
            <consortium name="WormBaseParasite"/>
        </authorList>
    </citation>
    <scope>IDENTIFICATION</scope>
</reference>